<proteinExistence type="predicted"/>
<dbReference type="AlphaFoldDB" id="A0A0G4G3Y7"/>
<feature type="domain" description="AMP-dependent synthetase/ligase" evidence="1">
    <location>
        <begin position="33"/>
        <end position="439"/>
    </location>
</feature>
<dbReference type="InterPro" id="IPR042099">
    <property type="entry name" value="ANL_N_sf"/>
</dbReference>
<dbReference type="InterPro" id="IPR020845">
    <property type="entry name" value="AMP-binding_CS"/>
</dbReference>
<evidence type="ECO:0000313" key="2">
    <source>
        <dbReference type="EMBL" id="CEM22798.1"/>
    </source>
</evidence>
<evidence type="ECO:0000259" key="1">
    <source>
        <dbReference type="Pfam" id="PF00501"/>
    </source>
</evidence>
<dbReference type="PANTHER" id="PTHR43201:SF32">
    <property type="entry name" value="2-SUCCINYLBENZOATE--COA LIGASE, CHLOROPLASTIC_PEROXISOMAL"/>
    <property type="match status" value="1"/>
</dbReference>
<dbReference type="Gene3D" id="3.40.50.12780">
    <property type="entry name" value="N-terminal domain of ligase-like"/>
    <property type="match status" value="1"/>
</dbReference>
<dbReference type="GO" id="GO:0031956">
    <property type="term" value="F:medium-chain fatty acid-CoA ligase activity"/>
    <property type="evidence" value="ECO:0007669"/>
    <property type="project" value="TreeGrafter"/>
</dbReference>
<accession>A0A0G4G3Y7</accession>
<dbReference type="GO" id="GO:0006631">
    <property type="term" value="P:fatty acid metabolic process"/>
    <property type="evidence" value="ECO:0007669"/>
    <property type="project" value="TreeGrafter"/>
</dbReference>
<name>A0A0G4G3Y7_9ALVE</name>
<dbReference type="EMBL" id="CDMZ01000859">
    <property type="protein sequence ID" value="CEM22798.1"/>
    <property type="molecule type" value="Genomic_DNA"/>
</dbReference>
<dbReference type="PANTHER" id="PTHR43201">
    <property type="entry name" value="ACYL-COA SYNTHETASE"/>
    <property type="match status" value="1"/>
</dbReference>
<sequence length="619" mass="66877">MAEEYYTAFSASSNAEAPFLTYWAVDEATKELKPSTFTRAQVWALAASAVERLRAVGVQHRDRVAHFMTANRLEDIVFRVAAVVIGCVPVTVNWQADGPDRIGYKIASTGSKAVLIDKGVKEADLEEVLKHAKEEAQKEGNANFNPAVLKGWEVTETDISGDKGKATPGDSPTGTSDERIIIFTSGTTGLPKGVRLLYSNYDVNRKTFEKFLGVKEDAQLHLVLVNPLHHTNSTAVSDWGLRRAGTVIHVIERYTTAYWKVLSDAALAAESSGKAFRLVAPMVSRHIDFLDGLMSGNAGSLPSGLTAAELSKSLSSRDVLFLLGSAPVGPTTVARLQGHFAGKLPTVRFGSTETCLQVMGTPTDLSEEAALKAFQKGWAHTFNGTPQKGYWIGRPHPPFTECLVVRGVDPEKKDTFMLPCGEGEPGQIVTRGGNVMGGYANSDKNPFTSEEQGHWYTNLGDICFWIEGEKCASTEEGPSGSRDFFWLSRDSQMVIKGGANYSCEQIGEELQSIASTALGCQRDDIAVAVLGMKVASEHEDDACVTLELIGEAAKDGAKRLTEGGGGKSTEDILMGIMKKEASKGAKPDRLLLTNVPKNFKGAVSLPDVKKLWKNHLGMN</sequence>
<gene>
    <name evidence="2" type="ORF">Cvel_20092</name>
</gene>
<dbReference type="Pfam" id="PF00501">
    <property type="entry name" value="AMP-binding"/>
    <property type="match status" value="1"/>
</dbReference>
<dbReference type="VEuPathDB" id="CryptoDB:Cvel_20092"/>
<organism evidence="2">
    <name type="scientific">Chromera velia CCMP2878</name>
    <dbReference type="NCBI Taxonomy" id="1169474"/>
    <lineage>
        <taxon>Eukaryota</taxon>
        <taxon>Sar</taxon>
        <taxon>Alveolata</taxon>
        <taxon>Colpodellida</taxon>
        <taxon>Chromeraceae</taxon>
        <taxon>Chromera</taxon>
    </lineage>
</organism>
<reference evidence="2" key="1">
    <citation type="submission" date="2014-11" db="EMBL/GenBank/DDBJ databases">
        <authorList>
            <person name="Otto D Thomas"/>
            <person name="Naeem Raeece"/>
        </authorList>
    </citation>
    <scope>NUCLEOTIDE SEQUENCE</scope>
</reference>
<dbReference type="PhylomeDB" id="A0A0G4G3Y7"/>
<dbReference type="InterPro" id="IPR000873">
    <property type="entry name" value="AMP-dep_synth/lig_dom"/>
</dbReference>
<dbReference type="SUPFAM" id="SSF56801">
    <property type="entry name" value="Acetyl-CoA synthetase-like"/>
    <property type="match status" value="1"/>
</dbReference>
<dbReference type="PROSITE" id="PS00455">
    <property type="entry name" value="AMP_BINDING"/>
    <property type="match status" value="1"/>
</dbReference>
<protein>
    <recommendedName>
        <fullName evidence="1">AMP-dependent synthetase/ligase domain-containing protein</fullName>
    </recommendedName>
</protein>